<feature type="region of interest" description="Disordered" evidence="1">
    <location>
        <begin position="1"/>
        <end position="20"/>
    </location>
</feature>
<reference evidence="3 4" key="1">
    <citation type="journal article" date="2017" name="G3 (Bethesda)">
        <title>The Physical Genome Mapping of Anopheles albimanus Corrected Scaffold Misassemblies and Identified Interarm Rearrangements in Genus Anopheles.</title>
        <authorList>
            <person name="Artemov G.N."/>
            <person name="Peery A.N."/>
            <person name="Jiang X."/>
            <person name="Tu Z."/>
            <person name="Stegniy V.N."/>
            <person name="Sharakhova M.V."/>
            <person name="Sharakhov I.V."/>
        </authorList>
    </citation>
    <scope>NUCLEOTIDE SEQUENCE [LARGE SCALE GENOMIC DNA]</scope>
    <source>
        <strain evidence="3 4">ALBI9_A</strain>
    </source>
</reference>
<evidence type="ECO:0000313" key="3">
    <source>
        <dbReference type="EnsemblMetazoa" id="AALB014967-PA"/>
    </source>
</evidence>
<evidence type="ECO:0000313" key="4">
    <source>
        <dbReference type="Proteomes" id="UP000069272"/>
    </source>
</evidence>
<protein>
    <submittedName>
        <fullName evidence="3">Uncharacterized protein</fullName>
    </submittedName>
</protein>
<dbReference type="Proteomes" id="UP000069272">
    <property type="component" value="Chromosome 3R"/>
</dbReference>
<keyword evidence="4" id="KW-1185">Reference proteome</keyword>
<dbReference type="EnsemblMetazoa" id="AALB014967-RA">
    <property type="protein sequence ID" value="AALB014967-PA"/>
    <property type="gene ID" value="AALB014967"/>
</dbReference>
<dbReference type="AlphaFoldDB" id="A0A182FZF1"/>
<accession>A0A182FZF1</accession>
<feature type="transmembrane region" description="Helical" evidence="2">
    <location>
        <begin position="66"/>
        <end position="86"/>
    </location>
</feature>
<reference evidence="3" key="2">
    <citation type="submission" date="2022-08" db="UniProtKB">
        <authorList>
            <consortium name="EnsemblMetazoa"/>
        </authorList>
    </citation>
    <scope>IDENTIFICATION</scope>
    <source>
        <strain evidence="3">STECLA/ALBI9_A</strain>
    </source>
</reference>
<keyword evidence="2" id="KW-0472">Membrane</keyword>
<keyword evidence="2" id="KW-0812">Transmembrane</keyword>
<evidence type="ECO:0000256" key="2">
    <source>
        <dbReference type="SAM" id="Phobius"/>
    </source>
</evidence>
<feature type="compositionally biased region" description="Low complexity" evidence="1">
    <location>
        <begin position="10"/>
        <end position="20"/>
    </location>
</feature>
<sequence length="100" mass="11077">MNPSTISYRSSGSGLDSDLSGPFCINKQYRMDGMVPRVLRSGEKRCAGSSVPNGTRAKRAELTERIICRWKLALVLVVLVLVVRVVRQQMVMLLLVGKGR</sequence>
<keyword evidence="2" id="KW-1133">Transmembrane helix</keyword>
<name>A0A182FZF1_ANOAL</name>
<evidence type="ECO:0000256" key="1">
    <source>
        <dbReference type="SAM" id="MobiDB-lite"/>
    </source>
</evidence>
<proteinExistence type="predicted"/>
<dbReference type="VEuPathDB" id="VectorBase:AALB014967"/>
<organism evidence="3 4">
    <name type="scientific">Anopheles albimanus</name>
    <name type="common">New world malaria mosquito</name>
    <dbReference type="NCBI Taxonomy" id="7167"/>
    <lineage>
        <taxon>Eukaryota</taxon>
        <taxon>Metazoa</taxon>
        <taxon>Ecdysozoa</taxon>
        <taxon>Arthropoda</taxon>
        <taxon>Hexapoda</taxon>
        <taxon>Insecta</taxon>
        <taxon>Pterygota</taxon>
        <taxon>Neoptera</taxon>
        <taxon>Endopterygota</taxon>
        <taxon>Diptera</taxon>
        <taxon>Nematocera</taxon>
        <taxon>Culicoidea</taxon>
        <taxon>Culicidae</taxon>
        <taxon>Anophelinae</taxon>
        <taxon>Anopheles</taxon>
    </lineage>
</organism>